<organism evidence="3">
    <name type="scientific">Dissoconium aciculare CBS 342.82</name>
    <dbReference type="NCBI Taxonomy" id="1314786"/>
    <lineage>
        <taxon>Eukaryota</taxon>
        <taxon>Fungi</taxon>
        <taxon>Dikarya</taxon>
        <taxon>Ascomycota</taxon>
        <taxon>Pezizomycotina</taxon>
        <taxon>Dothideomycetes</taxon>
        <taxon>Dothideomycetidae</taxon>
        <taxon>Mycosphaerellales</taxon>
        <taxon>Dissoconiaceae</taxon>
        <taxon>Dissoconium</taxon>
    </lineage>
</organism>
<keyword evidence="2" id="KW-1185">Reference proteome</keyword>
<accession>A0A6J3LU11</accession>
<proteinExistence type="predicted"/>
<reference evidence="3" key="2">
    <citation type="submission" date="2020-04" db="EMBL/GenBank/DDBJ databases">
        <authorList>
            <consortium name="NCBI Genome Project"/>
        </authorList>
    </citation>
    <scope>NUCLEOTIDE SEQUENCE</scope>
    <source>
        <strain evidence="3">CBS 342.82</strain>
    </source>
</reference>
<evidence type="ECO:0000256" key="1">
    <source>
        <dbReference type="SAM" id="Coils"/>
    </source>
</evidence>
<dbReference type="GeneID" id="54363842"/>
<evidence type="ECO:0000313" key="3">
    <source>
        <dbReference type="RefSeq" id="XP_033455143.1"/>
    </source>
</evidence>
<gene>
    <name evidence="3" type="ORF">K489DRAFT_385222</name>
</gene>
<dbReference type="Proteomes" id="UP000504637">
    <property type="component" value="Unplaced"/>
</dbReference>
<keyword evidence="1" id="KW-0175">Coiled coil</keyword>
<reference evidence="3" key="1">
    <citation type="submission" date="2020-01" db="EMBL/GenBank/DDBJ databases">
        <authorList>
            <consortium name="DOE Joint Genome Institute"/>
            <person name="Haridas S."/>
            <person name="Albert R."/>
            <person name="Binder M."/>
            <person name="Bloem J."/>
            <person name="Labutti K."/>
            <person name="Salamov A."/>
            <person name="Andreopoulos B."/>
            <person name="Baker S.E."/>
            <person name="Barry K."/>
            <person name="Bills G."/>
            <person name="Bluhm B.H."/>
            <person name="Cannon C."/>
            <person name="Castanera R."/>
            <person name="Culley D.E."/>
            <person name="Daum C."/>
            <person name="Ezra D."/>
            <person name="Gonzalez J.B."/>
            <person name="Henrissat B."/>
            <person name="Kuo A."/>
            <person name="Liang C."/>
            <person name="Lipzen A."/>
            <person name="Lutzoni F."/>
            <person name="Magnuson J."/>
            <person name="Mondo S."/>
            <person name="Nolan M."/>
            <person name="Ohm R."/>
            <person name="Pangilinan J."/>
            <person name="Park H.-J."/>
            <person name="Ramirez L."/>
            <person name="Alfaro M."/>
            <person name="Sun H."/>
            <person name="Tritt A."/>
            <person name="Yoshinaga Y."/>
            <person name="Zwiers L.-H."/>
            <person name="Turgeon B.G."/>
            <person name="Goodwin S.B."/>
            <person name="Spatafora J.W."/>
            <person name="Crous P.W."/>
            <person name="Grigoriev I.V."/>
        </authorList>
    </citation>
    <scope>NUCLEOTIDE SEQUENCE</scope>
    <source>
        <strain evidence="3">CBS 342.82</strain>
    </source>
</reference>
<feature type="coiled-coil region" evidence="1">
    <location>
        <begin position="323"/>
        <end position="350"/>
    </location>
</feature>
<name>A0A6J3LU11_9PEZI</name>
<dbReference type="AlphaFoldDB" id="A0A6J3LU11"/>
<dbReference type="RefSeq" id="XP_033455143.1">
    <property type="nucleotide sequence ID" value="XM_033606042.1"/>
</dbReference>
<evidence type="ECO:0000313" key="2">
    <source>
        <dbReference type="Proteomes" id="UP000504637"/>
    </source>
</evidence>
<protein>
    <submittedName>
        <fullName evidence="3">Uncharacterized protein</fullName>
    </submittedName>
</protein>
<sequence length="426" mass="46691">MTTNVPLPAVVEALRPFIRSRQEVDQIRQSIRAASGVTAVNASTGISLPDQQPASLPSVHKAYWKALQAHRQAQAKYQALKTEVEKLSQAPSINKHPNVEPDLLRESYLPLLKQKEKQRKLATLERTFARIQSIGGDAVADSFDNVVRKEIGDVPYPPNASTFPERELDSYAGPDLTQLKQAILGAKRKCDVHQKLIEDIESSASAVTDPHTELQALQNAHNELTLWMETQLALISDVEPSTESGTASPTPVLENFGLRPGEDIASLYEQYLDARQKLLETILHPETAEIVSFDAPALQRRNSQKENEPRVPSEALLPYITRLVALRQQEQQLQQQSSHVRRQMSAAEDETKDVLARLVDESHLVAPSLNQRNASGQDWLKAAANDASATKSSALEKLAVGQASVKSAKAALAGITGLPESLDALA</sequence>
<dbReference type="OrthoDB" id="5402392at2759"/>
<reference evidence="3" key="3">
    <citation type="submission" date="2025-08" db="UniProtKB">
        <authorList>
            <consortium name="RefSeq"/>
        </authorList>
    </citation>
    <scope>IDENTIFICATION</scope>
    <source>
        <strain evidence="3">CBS 342.82</strain>
    </source>
</reference>